<feature type="transmembrane region" description="Helical" evidence="1">
    <location>
        <begin position="141"/>
        <end position="166"/>
    </location>
</feature>
<comment type="caution">
    <text evidence="3">The sequence shown here is derived from an EMBL/GenBank/DDBJ whole genome shotgun (WGS) entry which is preliminary data.</text>
</comment>
<sequence>MPTISAPPPEVQTAVIQMPVSFISCSSVPMLMCNRAGTMILVYLADIGLCGILSVQIYTYSLAFPNDRWMTKIFVYSIYVLELLMTCLFIHDAFTMYGPGFGDITGATRIRTGWYMSCIVNGIGEHLLLILCGSAHTLNSWVIPAMIAILALCANIGALATGIFVIHLTDIAAIHRSPFVSVTTVIWGGGSALTDIIIAVLMIYYLLRRSTQFHQAHAIISRLIRMIIETGTMTALVALLSEVLYFAFPNRPYYAAGSVILAKSYSIAALVILNSRAKIVSNSGTEKFSTGLLFAHPGSTTS</sequence>
<evidence type="ECO:0000313" key="3">
    <source>
        <dbReference type="EMBL" id="KAJ7626901.1"/>
    </source>
</evidence>
<keyword evidence="1" id="KW-1133">Transmembrane helix</keyword>
<dbReference type="Pfam" id="PF20152">
    <property type="entry name" value="DUF6534"/>
    <property type="match status" value="1"/>
</dbReference>
<feature type="transmembrane region" description="Helical" evidence="1">
    <location>
        <begin position="40"/>
        <end position="61"/>
    </location>
</feature>
<proteinExistence type="predicted"/>
<dbReference type="AlphaFoldDB" id="A0AAD7FJ59"/>
<dbReference type="InterPro" id="IPR045339">
    <property type="entry name" value="DUF6534"/>
</dbReference>
<feature type="transmembrane region" description="Helical" evidence="1">
    <location>
        <begin position="73"/>
        <end position="94"/>
    </location>
</feature>
<feature type="transmembrane region" description="Helical" evidence="1">
    <location>
        <begin position="227"/>
        <end position="247"/>
    </location>
</feature>
<organism evidence="3 4">
    <name type="scientific">Roridomyces roridus</name>
    <dbReference type="NCBI Taxonomy" id="1738132"/>
    <lineage>
        <taxon>Eukaryota</taxon>
        <taxon>Fungi</taxon>
        <taxon>Dikarya</taxon>
        <taxon>Basidiomycota</taxon>
        <taxon>Agaricomycotina</taxon>
        <taxon>Agaricomycetes</taxon>
        <taxon>Agaricomycetidae</taxon>
        <taxon>Agaricales</taxon>
        <taxon>Marasmiineae</taxon>
        <taxon>Mycenaceae</taxon>
        <taxon>Roridomyces</taxon>
    </lineage>
</organism>
<evidence type="ECO:0000259" key="2">
    <source>
        <dbReference type="Pfam" id="PF20152"/>
    </source>
</evidence>
<evidence type="ECO:0000256" key="1">
    <source>
        <dbReference type="SAM" id="Phobius"/>
    </source>
</evidence>
<name>A0AAD7FJ59_9AGAR</name>
<feature type="domain" description="DUF6534" evidence="2">
    <location>
        <begin position="191"/>
        <end position="277"/>
    </location>
</feature>
<dbReference type="Proteomes" id="UP001221142">
    <property type="component" value="Unassembled WGS sequence"/>
</dbReference>
<feature type="transmembrane region" description="Helical" evidence="1">
    <location>
        <begin position="186"/>
        <end position="207"/>
    </location>
</feature>
<evidence type="ECO:0000313" key="4">
    <source>
        <dbReference type="Proteomes" id="UP001221142"/>
    </source>
</evidence>
<keyword evidence="4" id="KW-1185">Reference proteome</keyword>
<accession>A0AAD7FJ59</accession>
<feature type="transmembrane region" description="Helical" evidence="1">
    <location>
        <begin position="253"/>
        <end position="273"/>
    </location>
</feature>
<feature type="transmembrane region" description="Helical" evidence="1">
    <location>
        <begin position="114"/>
        <end position="134"/>
    </location>
</feature>
<protein>
    <recommendedName>
        <fullName evidence="2">DUF6534 domain-containing protein</fullName>
    </recommendedName>
</protein>
<dbReference type="PANTHER" id="PTHR40465:SF1">
    <property type="entry name" value="DUF6534 DOMAIN-CONTAINING PROTEIN"/>
    <property type="match status" value="1"/>
</dbReference>
<dbReference type="EMBL" id="JARKIF010000011">
    <property type="protein sequence ID" value="KAJ7626901.1"/>
    <property type="molecule type" value="Genomic_DNA"/>
</dbReference>
<keyword evidence="1" id="KW-0812">Transmembrane</keyword>
<keyword evidence="1" id="KW-0472">Membrane</keyword>
<reference evidence="3" key="1">
    <citation type="submission" date="2023-03" db="EMBL/GenBank/DDBJ databases">
        <title>Massive genome expansion in bonnet fungi (Mycena s.s.) driven by repeated elements and novel gene families across ecological guilds.</title>
        <authorList>
            <consortium name="Lawrence Berkeley National Laboratory"/>
            <person name="Harder C.B."/>
            <person name="Miyauchi S."/>
            <person name="Viragh M."/>
            <person name="Kuo A."/>
            <person name="Thoen E."/>
            <person name="Andreopoulos B."/>
            <person name="Lu D."/>
            <person name="Skrede I."/>
            <person name="Drula E."/>
            <person name="Henrissat B."/>
            <person name="Morin E."/>
            <person name="Kohler A."/>
            <person name="Barry K."/>
            <person name="LaButti K."/>
            <person name="Morin E."/>
            <person name="Salamov A."/>
            <person name="Lipzen A."/>
            <person name="Mereny Z."/>
            <person name="Hegedus B."/>
            <person name="Baldrian P."/>
            <person name="Stursova M."/>
            <person name="Weitz H."/>
            <person name="Taylor A."/>
            <person name="Grigoriev I.V."/>
            <person name="Nagy L.G."/>
            <person name="Martin F."/>
            <person name="Kauserud H."/>
        </authorList>
    </citation>
    <scope>NUCLEOTIDE SEQUENCE</scope>
    <source>
        <strain evidence="3">9284</strain>
    </source>
</reference>
<dbReference type="PANTHER" id="PTHR40465">
    <property type="entry name" value="CHROMOSOME 1, WHOLE GENOME SHOTGUN SEQUENCE"/>
    <property type="match status" value="1"/>
</dbReference>
<gene>
    <name evidence="3" type="ORF">FB45DRAFT_1059793</name>
</gene>